<evidence type="ECO:0000259" key="2">
    <source>
        <dbReference type="Pfam" id="PF01757"/>
    </source>
</evidence>
<keyword evidence="1" id="KW-0812">Transmembrane</keyword>
<feature type="transmembrane region" description="Helical" evidence="1">
    <location>
        <begin position="259"/>
        <end position="278"/>
    </location>
</feature>
<dbReference type="RefSeq" id="WP_189564676.1">
    <property type="nucleotide sequence ID" value="NZ_BMXF01000002.1"/>
</dbReference>
<sequence>MLGLREYIPALTGLRAVAAWLVFIHHFNPFLKGSFLFGLAQQGYTGVSLFFVLSGFLLSYRYYDTRLSSWQGLSDYFRRRIVRIFPLLFLVVTGTFLALYFLGRLEYEQPFKEYILNITLLKGFSDQHKFSGVAQTWSLTVEEIFYLLLPAILLLHRRFHWFFITLCLIAAMGYFLYLWGADTGRFLENIPFLVHYTFWGHCWDFFSGFGLFLCFRKERVPTFTFPALTYTGLILYGTVLFMMTSAYLADRDSWNNSLFWSHFVMPISFATLMTGLIIEDSPLKKLLASTVMQELGKSSYAFYLLHLGLFSFLYKWLGWTGYFLFIALVSWLVYKYLENPVAAFFKGKLTRYQPRSS</sequence>
<evidence type="ECO:0000313" key="4">
    <source>
        <dbReference type="Proteomes" id="UP000598271"/>
    </source>
</evidence>
<evidence type="ECO:0000256" key="1">
    <source>
        <dbReference type="SAM" id="Phobius"/>
    </source>
</evidence>
<name>A0A8J3D6X2_9BACT</name>
<proteinExistence type="predicted"/>
<keyword evidence="4" id="KW-1185">Reference proteome</keyword>
<reference evidence="3 4" key="1">
    <citation type="journal article" date="2014" name="Int. J. Syst. Evol. Microbiol.">
        <title>Complete genome sequence of Corynebacterium casei LMG S-19264T (=DSM 44701T), isolated from a smear-ripened cheese.</title>
        <authorList>
            <consortium name="US DOE Joint Genome Institute (JGI-PGF)"/>
            <person name="Walter F."/>
            <person name="Albersmeier A."/>
            <person name="Kalinowski J."/>
            <person name="Ruckert C."/>
        </authorList>
    </citation>
    <scope>NUCLEOTIDE SEQUENCE [LARGE SCALE GENOMIC DNA]</scope>
    <source>
        <strain evidence="3 4">KCTC 12866</strain>
    </source>
</reference>
<dbReference type="InterPro" id="IPR050879">
    <property type="entry name" value="Acyltransferase_3"/>
</dbReference>
<keyword evidence="3" id="KW-0012">Acyltransferase</keyword>
<comment type="caution">
    <text evidence="3">The sequence shown here is derived from an EMBL/GenBank/DDBJ whole genome shotgun (WGS) entry which is preliminary data.</text>
</comment>
<keyword evidence="1" id="KW-1133">Transmembrane helix</keyword>
<feature type="transmembrane region" description="Helical" evidence="1">
    <location>
        <begin position="323"/>
        <end position="345"/>
    </location>
</feature>
<dbReference type="GO" id="GO:0016020">
    <property type="term" value="C:membrane"/>
    <property type="evidence" value="ECO:0007669"/>
    <property type="project" value="TreeGrafter"/>
</dbReference>
<evidence type="ECO:0000313" key="3">
    <source>
        <dbReference type="EMBL" id="GHB69575.1"/>
    </source>
</evidence>
<feature type="transmembrane region" description="Helical" evidence="1">
    <location>
        <begin position="134"/>
        <end position="154"/>
    </location>
</feature>
<dbReference type="EMBL" id="BMXF01000002">
    <property type="protein sequence ID" value="GHB69575.1"/>
    <property type="molecule type" value="Genomic_DNA"/>
</dbReference>
<feature type="transmembrane region" description="Helical" evidence="1">
    <location>
        <begin position="44"/>
        <end position="63"/>
    </location>
</feature>
<accession>A0A8J3D6X2</accession>
<gene>
    <name evidence="3" type="ORF">GCM10007390_23970</name>
</gene>
<protein>
    <submittedName>
        <fullName evidence="3">Acyltransferase</fullName>
    </submittedName>
</protein>
<feature type="transmembrane region" description="Helical" evidence="1">
    <location>
        <begin position="161"/>
        <end position="180"/>
    </location>
</feature>
<feature type="transmembrane region" description="Helical" evidence="1">
    <location>
        <begin position="84"/>
        <end position="103"/>
    </location>
</feature>
<keyword evidence="1" id="KW-0472">Membrane</keyword>
<feature type="transmembrane region" description="Helical" evidence="1">
    <location>
        <begin position="227"/>
        <end position="247"/>
    </location>
</feature>
<dbReference type="AlphaFoldDB" id="A0A8J3D6X2"/>
<feature type="transmembrane region" description="Helical" evidence="1">
    <location>
        <begin position="299"/>
        <end position="317"/>
    </location>
</feature>
<dbReference type="PANTHER" id="PTHR23028:SF53">
    <property type="entry name" value="ACYL_TRANSF_3 DOMAIN-CONTAINING PROTEIN"/>
    <property type="match status" value="1"/>
</dbReference>
<feature type="domain" description="Acyltransferase 3" evidence="2">
    <location>
        <begin position="9"/>
        <end position="334"/>
    </location>
</feature>
<dbReference type="Pfam" id="PF01757">
    <property type="entry name" value="Acyl_transf_3"/>
    <property type="match status" value="1"/>
</dbReference>
<feature type="transmembrane region" description="Helical" evidence="1">
    <location>
        <begin position="192"/>
        <end position="215"/>
    </location>
</feature>
<dbReference type="GO" id="GO:0009103">
    <property type="term" value="P:lipopolysaccharide biosynthetic process"/>
    <property type="evidence" value="ECO:0007669"/>
    <property type="project" value="TreeGrafter"/>
</dbReference>
<dbReference type="InterPro" id="IPR002656">
    <property type="entry name" value="Acyl_transf_3_dom"/>
</dbReference>
<dbReference type="PANTHER" id="PTHR23028">
    <property type="entry name" value="ACETYLTRANSFERASE"/>
    <property type="match status" value="1"/>
</dbReference>
<dbReference type="GO" id="GO:0016747">
    <property type="term" value="F:acyltransferase activity, transferring groups other than amino-acyl groups"/>
    <property type="evidence" value="ECO:0007669"/>
    <property type="project" value="InterPro"/>
</dbReference>
<keyword evidence="3" id="KW-0808">Transferase</keyword>
<feature type="transmembrane region" description="Helical" evidence="1">
    <location>
        <begin position="7"/>
        <end position="24"/>
    </location>
</feature>
<dbReference type="Proteomes" id="UP000598271">
    <property type="component" value="Unassembled WGS sequence"/>
</dbReference>
<organism evidence="3 4">
    <name type="scientific">Persicitalea jodogahamensis</name>
    <dbReference type="NCBI Taxonomy" id="402147"/>
    <lineage>
        <taxon>Bacteria</taxon>
        <taxon>Pseudomonadati</taxon>
        <taxon>Bacteroidota</taxon>
        <taxon>Cytophagia</taxon>
        <taxon>Cytophagales</taxon>
        <taxon>Spirosomataceae</taxon>
        <taxon>Persicitalea</taxon>
    </lineage>
</organism>